<feature type="transmembrane region" description="Helical" evidence="10">
    <location>
        <begin position="204"/>
        <end position="228"/>
    </location>
</feature>
<dbReference type="CDD" id="cd17320">
    <property type="entry name" value="MFS_MdfA_MDR_like"/>
    <property type="match status" value="1"/>
</dbReference>
<feature type="domain" description="Major facilitator superfamily (MFS) profile" evidence="11">
    <location>
        <begin position="10"/>
        <end position="392"/>
    </location>
</feature>
<keyword evidence="9 10" id="KW-0472">Membrane</keyword>
<evidence type="ECO:0000256" key="6">
    <source>
        <dbReference type="ARBA" id="ARBA00022475"/>
    </source>
</evidence>
<proteinExistence type="inferred from homology"/>
<evidence type="ECO:0000256" key="8">
    <source>
        <dbReference type="ARBA" id="ARBA00022989"/>
    </source>
</evidence>
<keyword evidence="5 10" id="KW-0813">Transport</keyword>
<evidence type="ECO:0000313" key="13">
    <source>
        <dbReference type="Proteomes" id="UP001623232"/>
    </source>
</evidence>
<accession>A0ABZ2XVW5</accession>
<dbReference type="InterPro" id="IPR020846">
    <property type="entry name" value="MFS_dom"/>
</dbReference>
<evidence type="ECO:0000256" key="1">
    <source>
        <dbReference type="ARBA" id="ARBA00003279"/>
    </source>
</evidence>
<evidence type="ECO:0000256" key="10">
    <source>
        <dbReference type="RuleBase" id="RU365088"/>
    </source>
</evidence>
<dbReference type="Pfam" id="PF07690">
    <property type="entry name" value="MFS_1"/>
    <property type="match status" value="1"/>
</dbReference>
<evidence type="ECO:0000256" key="7">
    <source>
        <dbReference type="ARBA" id="ARBA00022692"/>
    </source>
</evidence>
<dbReference type="Proteomes" id="UP001623232">
    <property type="component" value="Chromosome"/>
</dbReference>
<feature type="transmembrane region" description="Helical" evidence="10">
    <location>
        <begin position="340"/>
        <end position="361"/>
    </location>
</feature>
<feature type="transmembrane region" description="Helical" evidence="10">
    <location>
        <begin position="367"/>
        <end position="389"/>
    </location>
</feature>
<comment type="similarity">
    <text evidence="4">Belongs to the major facilitator superfamily. TCR/Tet family.</text>
</comment>
<feature type="transmembrane region" description="Helical" evidence="10">
    <location>
        <begin position="12"/>
        <end position="32"/>
    </location>
</feature>
<dbReference type="PANTHER" id="PTHR23502:SF132">
    <property type="entry name" value="POLYAMINE TRANSPORTER 2-RELATED"/>
    <property type="match status" value="1"/>
</dbReference>
<keyword evidence="13" id="KW-1185">Reference proteome</keyword>
<comment type="function">
    <text evidence="1">Resistance to tetracycline by an active tetracycline efflux. This is an energy-dependent process that decreases the accumulation of the antibiotic in whole cells. This protein functions as a metal-tetracycline/H(+) antiporter.</text>
</comment>
<evidence type="ECO:0000256" key="9">
    <source>
        <dbReference type="ARBA" id="ARBA00023136"/>
    </source>
</evidence>
<feature type="transmembrane region" description="Helical" evidence="10">
    <location>
        <begin position="240"/>
        <end position="263"/>
    </location>
</feature>
<dbReference type="PRINTS" id="PR01035">
    <property type="entry name" value="TCRTETA"/>
</dbReference>
<keyword evidence="7 10" id="KW-0812">Transmembrane</keyword>
<dbReference type="SUPFAM" id="SSF103473">
    <property type="entry name" value="MFS general substrate transporter"/>
    <property type="match status" value="1"/>
</dbReference>
<comment type="similarity">
    <text evidence="3 10">Belongs to the major facilitator superfamily. Bcr/CmlA family.</text>
</comment>
<evidence type="ECO:0000313" key="12">
    <source>
        <dbReference type="EMBL" id="WZK88920.1"/>
    </source>
</evidence>
<reference evidence="12 13" key="1">
    <citation type="submission" date="2023-04" db="EMBL/GenBank/DDBJ databases">
        <title>Complete genome sequence of Alisedimentitalea scapharcae.</title>
        <authorList>
            <person name="Rong J.-C."/>
            <person name="Yi M.-L."/>
            <person name="Zhao Q."/>
        </authorList>
    </citation>
    <scope>NUCLEOTIDE SEQUENCE [LARGE SCALE GENOMIC DNA]</scope>
    <source>
        <strain evidence="12 13">KCTC 42119</strain>
    </source>
</reference>
<sequence length="406" mass="41464">MTSAFRSPPHLATLILMTALAVLSLNLFLPSLPEMALEFGVEYSVMNLAVSGFMLVSAVLQLVLGPLSDRYGRRPILLGALAVFTLASLGCVWAEDIRVFLAFRLLQGGIISGAVLSRAVIRDMAPEQEAVRLIGLVAMVMAVAPMLGPALGGALDVAFGWRSGFVVLAGAGAAMFCLCWVDLGETNSKPIGTFAAQFSAYPTLIASPVFWSYALCLTFSVGAFYAFLGGGPLVAAEIFGLSPVAVGVGMGSISGGFMFGSFLSGRLNRRWGPTGLMIAGRVVACSAMAAGLFWYLLVGPSALGFFVPVVGVGIGNGLTLPAATAGVMSVNPRLAGSASGLSGALMVAGGAAFAGMAAALLPPGGSVLVLFVLMLLVSLGGLLAACAVMRLRPGVGDMIDCAPKRS</sequence>
<evidence type="ECO:0000256" key="5">
    <source>
        <dbReference type="ARBA" id="ARBA00022448"/>
    </source>
</evidence>
<comment type="subcellular location">
    <subcellularLocation>
        <location evidence="10">Cell inner membrane</location>
        <topology evidence="10">Multi-pass membrane protein</topology>
    </subcellularLocation>
    <subcellularLocation>
        <location evidence="2">Cell membrane</location>
        <topology evidence="2">Multi-pass membrane protein</topology>
    </subcellularLocation>
</comment>
<organism evidence="12 13">
    <name type="scientific">Aliisedimentitalea scapharcae</name>
    <dbReference type="NCBI Taxonomy" id="1524259"/>
    <lineage>
        <taxon>Bacteria</taxon>
        <taxon>Pseudomonadati</taxon>
        <taxon>Pseudomonadota</taxon>
        <taxon>Alphaproteobacteria</taxon>
        <taxon>Rhodobacterales</taxon>
        <taxon>Roseobacteraceae</taxon>
        <taxon>Aliisedimentitalea</taxon>
    </lineage>
</organism>
<feature type="transmembrane region" description="Helical" evidence="10">
    <location>
        <begin position="101"/>
        <end position="121"/>
    </location>
</feature>
<evidence type="ECO:0000256" key="4">
    <source>
        <dbReference type="ARBA" id="ARBA00007520"/>
    </source>
</evidence>
<evidence type="ECO:0000256" key="3">
    <source>
        <dbReference type="ARBA" id="ARBA00006236"/>
    </source>
</evidence>
<protein>
    <recommendedName>
        <fullName evidence="10">Bcr/CflA family efflux transporter</fullName>
    </recommendedName>
</protein>
<dbReference type="InterPro" id="IPR004812">
    <property type="entry name" value="Efflux_drug-R_Bcr/CmlA"/>
</dbReference>
<evidence type="ECO:0000259" key="11">
    <source>
        <dbReference type="PROSITE" id="PS50850"/>
    </source>
</evidence>
<dbReference type="InterPro" id="IPR036259">
    <property type="entry name" value="MFS_trans_sf"/>
</dbReference>
<dbReference type="Gene3D" id="1.20.1720.10">
    <property type="entry name" value="Multidrug resistance protein D"/>
    <property type="match status" value="1"/>
</dbReference>
<dbReference type="EMBL" id="CP123584">
    <property type="protein sequence ID" value="WZK88920.1"/>
    <property type="molecule type" value="Genomic_DNA"/>
</dbReference>
<feature type="transmembrane region" description="Helical" evidence="10">
    <location>
        <begin position="161"/>
        <end position="183"/>
    </location>
</feature>
<keyword evidence="6" id="KW-1003">Cell membrane</keyword>
<feature type="transmembrane region" description="Helical" evidence="10">
    <location>
        <begin position="133"/>
        <end position="155"/>
    </location>
</feature>
<evidence type="ECO:0000256" key="2">
    <source>
        <dbReference type="ARBA" id="ARBA00004651"/>
    </source>
</evidence>
<feature type="transmembrane region" description="Helical" evidence="10">
    <location>
        <begin position="44"/>
        <end position="64"/>
    </location>
</feature>
<dbReference type="InterPro" id="IPR005829">
    <property type="entry name" value="Sugar_transporter_CS"/>
</dbReference>
<dbReference type="InterPro" id="IPR001958">
    <property type="entry name" value="Tet-R_TetA/multi-R_MdtG-like"/>
</dbReference>
<dbReference type="RefSeq" id="WP_406646676.1">
    <property type="nucleotide sequence ID" value="NZ_CP123584.1"/>
</dbReference>
<keyword evidence="8 10" id="KW-1133">Transmembrane helix</keyword>
<feature type="transmembrane region" description="Helical" evidence="10">
    <location>
        <begin position="76"/>
        <end position="95"/>
    </location>
</feature>
<feature type="transmembrane region" description="Helical" evidence="10">
    <location>
        <begin position="275"/>
        <end position="297"/>
    </location>
</feature>
<dbReference type="InterPro" id="IPR011701">
    <property type="entry name" value="MFS"/>
</dbReference>
<gene>
    <name evidence="12" type="ORF">QEZ52_20385</name>
</gene>
<keyword evidence="10" id="KW-0997">Cell inner membrane</keyword>
<dbReference type="PROSITE" id="PS50850">
    <property type="entry name" value="MFS"/>
    <property type="match status" value="1"/>
</dbReference>
<feature type="transmembrane region" description="Helical" evidence="10">
    <location>
        <begin position="303"/>
        <end position="328"/>
    </location>
</feature>
<dbReference type="PANTHER" id="PTHR23502">
    <property type="entry name" value="MAJOR FACILITATOR SUPERFAMILY"/>
    <property type="match status" value="1"/>
</dbReference>
<dbReference type="PROSITE" id="PS00216">
    <property type="entry name" value="SUGAR_TRANSPORT_1"/>
    <property type="match status" value="1"/>
</dbReference>
<name>A0ABZ2XVW5_9RHOB</name>
<dbReference type="NCBIfam" id="TIGR00710">
    <property type="entry name" value="efflux_Bcr_CflA"/>
    <property type="match status" value="1"/>
</dbReference>